<evidence type="ECO:0000313" key="1">
    <source>
        <dbReference type="Proteomes" id="UP000095287"/>
    </source>
</evidence>
<sequence length="94" mass="10700">MSYCSRRAILTCELSVSLCISAQKVRATWKVIAALVDVTNLTRDRNLEMIAFDRSAKCVHKRAKAALSYVYLMYFPYVYLLRVSCALSPGTEKR</sequence>
<evidence type="ECO:0000313" key="2">
    <source>
        <dbReference type="WBParaSite" id="L893_g8473.t1"/>
    </source>
</evidence>
<protein>
    <submittedName>
        <fullName evidence="2">Transposase</fullName>
    </submittedName>
</protein>
<dbReference type="WBParaSite" id="L893_g8473.t1">
    <property type="protein sequence ID" value="L893_g8473.t1"/>
    <property type="gene ID" value="L893_g8473"/>
</dbReference>
<dbReference type="Proteomes" id="UP000095287">
    <property type="component" value="Unplaced"/>
</dbReference>
<keyword evidence="1" id="KW-1185">Reference proteome</keyword>
<accession>A0A1I8AS12</accession>
<reference evidence="2" key="1">
    <citation type="submission" date="2016-11" db="UniProtKB">
        <authorList>
            <consortium name="WormBaseParasite"/>
        </authorList>
    </citation>
    <scope>IDENTIFICATION</scope>
</reference>
<proteinExistence type="predicted"/>
<organism evidence="1 2">
    <name type="scientific">Steinernema glaseri</name>
    <dbReference type="NCBI Taxonomy" id="37863"/>
    <lineage>
        <taxon>Eukaryota</taxon>
        <taxon>Metazoa</taxon>
        <taxon>Ecdysozoa</taxon>
        <taxon>Nematoda</taxon>
        <taxon>Chromadorea</taxon>
        <taxon>Rhabditida</taxon>
        <taxon>Tylenchina</taxon>
        <taxon>Panagrolaimomorpha</taxon>
        <taxon>Strongyloidoidea</taxon>
        <taxon>Steinernematidae</taxon>
        <taxon>Steinernema</taxon>
    </lineage>
</organism>
<dbReference type="AlphaFoldDB" id="A0A1I8AS12"/>
<name>A0A1I8AS12_9BILA</name>